<dbReference type="Gene3D" id="3.40.630.40">
    <property type="entry name" value="Zn-dependent exopeptidases"/>
    <property type="match status" value="1"/>
</dbReference>
<comment type="caution">
    <text evidence="1">The sequence shown here is derived from an EMBL/GenBank/DDBJ whole genome shotgun (WGS) entry which is preliminary data.</text>
</comment>
<name>A0A370X990_9GAMM</name>
<dbReference type="Pfam" id="PF05013">
    <property type="entry name" value="FGase"/>
    <property type="match status" value="1"/>
</dbReference>
<evidence type="ECO:0000313" key="2">
    <source>
        <dbReference type="Proteomes" id="UP000254258"/>
    </source>
</evidence>
<dbReference type="InterPro" id="IPR007709">
    <property type="entry name" value="N-FG_amidohydro"/>
</dbReference>
<dbReference type="SUPFAM" id="SSF53187">
    <property type="entry name" value="Zn-dependent exopeptidases"/>
    <property type="match status" value="1"/>
</dbReference>
<dbReference type="RefSeq" id="WP_115493819.1">
    <property type="nucleotide sequence ID" value="NZ_QRBE01000001.1"/>
</dbReference>
<protein>
    <submittedName>
        <fullName evidence="1">N-formylglutamate deformylase</fullName>
        <ecNumber evidence="1">3.5.1.68</ecNumber>
    </submittedName>
</protein>
<dbReference type="NCBIfam" id="TIGR02017">
    <property type="entry name" value="hutG_amidohyd"/>
    <property type="match status" value="1"/>
</dbReference>
<keyword evidence="2" id="KW-1185">Reference proteome</keyword>
<dbReference type="Proteomes" id="UP000254258">
    <property type="component" value="Unassembled WGS sequence"/>
</dbReference>
<reference evidence="1 2" key="1">
    <citation type="submission" date="2018-07" db="EMBL/GenBank/DDBJ databases">
        <title>Dyella monticola sp. nov. and Dyella psychrodurans sp. nov. isolated from monsoon evergreen broad-leaved forest soil of Dinghu Mountain, China.</title>
        <authorList>
            <person name="Gao Z."/>
            <person name="Qiu L."/>
        </authorList>
    </citation>
    <scope>NUCLEOTIDE SEQUENCE [LARGE SCALE GENOMIC DNA]</scope>
    <source>
        <strain evidence="1 2">4G-K06</strain>
    </source>
</reference>
<dbReference type="GO" id="GO:0050129">
    <property type="term" value="F:N-formylglutamate deformylase activity"/>
    <property type="evidence" value="ECO:0007669"/>
    <property type="project" value="UniProtKB-EC"/>
</dbReference>
<dbReference type="AlphaFoldDB" id="A0A370X990"/>
<gene>
    <name evidence="1" type="primary">hutG</name>
    <name evidence="1" type="ORF">DWU98_02205</name>
</gene>
<dbReference type="EC" id="3.5.1.68" evidence="1"/>
<accession>A0A370X990</accession>
<dbReference type="InterPro" id="IPR010247">
    <property type="entry name" value="HutG_amidohyd"/>
</dbReference>
<sequence>MDTFTLTRGHVPLLISLPHNGTHIPDDVSKRLHPRARQVPDTDWHVARLYEPLAQELGASVIKPIASRYVVDLNRPADGHALYPGRRETGLVPTIGFNGEPLYLEGQEPDAEEIGQRITTWWQPYHQALVAEIARLKAQHGRVVLWDGHSIRSHVPMLFEGRLPDFNLGTADGASCGPDLQWSLTGVMEAQTRYDFVLNGRFKGGYITRQYGRPAEGVEAVQLELSQCQYMDEERFTWDGSKAPIVQATILQLLRCCVA</sequence>
<dbReference type="EMBL" id="QRBE01000001">
    <property type="protein sequence ID" value="RDS84795.1"/>
    <property type="molecule type" value="Genomic_DNA"/>
</dbReference>
<evidence type="ECO:0000313" key="1">
    <source>
        <dbReference type="EMBL" id="RDS84795.1"/>
    </source>
</evidence>
<organism evidence="1 2">
    <name type="scientific">Dyella monticola</name>
    <dbReference type="NCBI Taxonomy" id="1927958"/>
    <lineage>
        <taxon>Bacteria</taxon>
        <taxon>Pseudomonadati</taxon>
        <taxon>Pseudomonadota</taxon>
        <taxon>Gammaproteobacteria</taxon>
        <taxon>Lysobacterales</taxon>
        <taxon>Rhodanobacteraceae</taxon>
        <taxon>Dyella</taxon>
    </lineage>
</organism>
<proteinExistence type="predicted"/>
<keyword evidence="1" id="KW-0378">Hydrolase</keyword>
<dbReference type="OrthoDB" id="8716700at2"/>